<evidence type="ECO:0008006" key="4">
    <source>
        <dbReference type="Google" id="ProtNLM"/>
    </source>
</evidence>
<evidence type="ECO:0000256" key="1">
    <source>
        <dbReference type="SAM" id="Phobius"/>
    </source>
</evidence>
<proteinExistence type="predicted"/>
<keyword evidence="3" id="KW-1185">Reference proteome</keyword>
<dbReference type="EMBL" id="LFJN01000006">
    <property type="protein sequence ID" value="KPI43045.1"/>
    <property type="molecule type" value="Genomic_DNA"/>
</dbReference>
<keyword evidence="1" id="KW-0812">Transmembrane</keyword>
<keyword evidence="1" id="KW-1133">Transmembrane helix</keyword>
<evidence type="ECO:0000313" key="2">
    <source>
        <dbReference type="EMBL" id="KPI43045.1"/>
    </source>
</evidence>
<name>A0A0N1HXZ1_9EURO</name>
<dbReference type="AlphaFoldDB" id="A0A0N1HXZ1"/>
<dbReference type="Proteomes" id="UP000038010">
    <property type="component" value="Unassembled WGS sequence"/>
</dbReference>
<protein>
    <recommendedName>
        <fullName evidence="4">Integral membrane protein</fullName>
    </recommendedName>
</protein>
<keyword evidence="1" id="KW-0472">Membrane</keyword>
<sequence length="386" mass="43955">MLPRCKAFHHHRLECFERQGMTLDSGYDVTGSCGFFNPTHACFRKNTSEAGHGLGDTSKHELDSTKLAHTPSTHSIRYAWRSRDNRKGRHVLILPKDSPHRPSTSRRISQGLWRMLTVYAYWDISWWVAILFSFGSAIFILCALFYWLPIAYPETEFANEATTGGGVASFVGATLFQVGAVLLIFESVNENQTGCFGWAVEELFEGRQVEIGQVEKKVRKAPEMCEHVHQRASKRTDGAKAGRSSTQQARKWQWWPSWKELREHYIHEIGFVSNVTLAAGATIFYVTGIMSLPGVYDQLSQAVFGYMLETQTKWWKPAFQTIGWHIGLWNMIGSVGWTLSAAFGYCNPSWCEYQSDLTLLWASFAFLVGSMLLWYEALDKYPIETI</sequence>
<feature type="transmembrane region" description="Helical" evidence="1">
    <location>
        <begin position="269"/>
        <end position="290"/>
    </location>
</feature>
<comment type="caution">
    <text evidence="2">The sequence shown here is derived from an EMBL/GenBank/DDBJ whole genome shotgun (WGS) entry which is preliminary data.</text>
</comment>
<feature type="transmembrane region" description="Helical" evidence="1">
    <location>
        <begin position="167"/>
        <end position="185"/>
    </location>
</feature>
<dbReference type="STRING" id="1664694.A0A0N1HXZ1"/>
<feature type="transmembrane region" description="Helical" evidence="1">
    <location>
        <begin position="322"/>
        <end position="345"/>
    </location>
</feature>
<feature type="transmembrane region" description="Helical" evidence="1">
    <location>
        <begin position="124"/>
        <end position="147"/>
    </location>
</feature>
<feature type="transmembrane region" description="Helical" evidence="1">
    <location>
        <begin position="357"/>
        <end position="375"/>
    </location>
</feature>
<organism evidence="2 3">
    <name type="scientific">Cyphellophora attinorum</name>
    <dbReference type="NCBI Taxonomy" id="1664694"/>
    <lineage>
        <taxon>Eukaryota</taxon>
        <taxon>Fungi</taxon>
        <taxon>Dikarya</taxon>
        <taxon>Ascomycota</taxon>
        <taxon>Pezizomycotina</taxon>
        <taxon>Eurotiomycetes</taxon>
        <taxon>Chaetothyriomycetidae</taxon>
        <taxon>Chaetothyriales</taxon>
        <taxon>Cyphellophoraceae</taxon>
        <taxon>Cyphellophora</taxon>
    </lineage>
</organism>
<gene>
    <name evidence="2" type="ORF">AB675_1752</name>
</gene>
<evidence type="ECO:0000313" key="3">
    <source>
        <dbReference type="Proteomes" id="UP000038010"/>
    </source>
</evidence>
<dbReference type="GeneID" id="28733546"/>
<dbReference type="RefSeq" id="XP_018003008.1">
    <property type="nucleotide sequence ID" value="XM_018141666.1"/>
</dbReference>
<dbReference type="OrthoDB" id="2603at2759"/>
<reference evidence="2 3" key="1">
    <citation type="submission" date="2015-06" db="EMBL/GenBank/DDBJ databases">
        <title>Draft genome of the ant-associated black yeast Phialophora attae CBS 131958.</title>
        <authorList>
            <person name="Moreno L.F."/>
            <person name="Stielow B.J."/>
            <person name="de Hoog S."/>
            <person name="Vicente V.A."/>
            <person name="Weiss V.A."/>
            <person name="de Vries M."/>
            <person name="Cruz L.M."/>
            <person name="Souza E.M."/>
        </authorList>
    </citation>
    <scope>NUCLEOTIDE SEQUENCE [LARGE SCALE GENOMIC DNA]</scope>
    <source>
        <strain evidence="2 3">CBS 131958</strain>
    </source>
</reference>
<dbReference type="VEuPathDB" id="FungiDB:AB675_1752"/>
<accession>A0A0N1HXZ1</accession>